<keyword evidence="2" id="KW-0418">Kinase</keyword>
<dbReference type="InterPro" id="IPR027417">
    <property type="entry name" value="P-loop_NTPase"/>
</dbReference>
<dbReference type="Gene3D" id="3.40.50.300">
    <property type="entry name" value="P-loop containing nucleotide triphosphate hydrolases"/>
    <property type="match status" value="1"/>
</dbReference>
<dbReference type="GO" id="GO:0016301">
    <property type="term" value="F:kinase activity"/>
    <property type="evidence" value="ECO:0007669"/>
    <property type="project" value="UniProtKB-KW"/>
</dbReference>
<name>A0ABU9STW1_9ALTE</name>
<evidence type="ECO:0000259" key="1">
    <source>
        <dbReference type="Pfam" id="PF00485"/>
    </source>
</evidence>
<sequence>MLTEFTDKHQLSKDFLHNARKWYIPLAKNIAKHQSGADAPYFLGINGCQGSGKSTLSEFLASYLSQEHGLKVVVMSLDDFYLDQSQRNAIAVKVHPLFKTRGVPGTHDMALASQVLSSLRSGAPTLIPRFNKASDNPAPVSQWQKINEHVDVVIFEGWCWGVEAQNDAKLVDPINALEEEQDETGVWRRFVNKQLSQNYAPLYENMDYWVMLKAPSFECVYAWRLEQEHKLRASLSAADSSAGSKVMSDEQVLAFIQYYQRLTEHGLSTLPQKCEVVFSLNTARRITALTEGGVHA</sequence>
<comment type="caution">
    <text evidence="2">The sequence shown here is derived from an EMBL/GenBank/DDBJ whole genome shotgun (WGS) entry which is preliminary data.</text>
</comment>
<evidence type="ECO:0000313" key="3">
    <source>
        <dbReference type="Proteomes" id="UP001461163"/>
    </source>
</evidence>
<reference evidence="2 3" key="1">
    <citation type="submission" date="2024-03" db="EMBL/GenBank/DDBJ databases">
        <title>Community enrichment and isolation of bacterial strains for fucoidan degradation.</title>
        <authorList>
            <person name="Sichert A."/>
        </authorList>
    </citation>
    <scope>NUCLEOTIDE SEQUENCE [LARGE SCALE GENOMIC DNA]</scope>
    <source>
        <strain evidence="2 3">AS12</strain>
    </source>
</reference>
<evidence type="ECO:0000313" key="2">
    <source>
        <dbReference type="EMBL" id="MEM5497333.1"/>
    </source>
</evidence>
<protein>
    <submittedName>
        <fullName evidence="2">Kinase</fullName>
    </submittedName>
</protein>
<dbReference type="SUPFAM" id="SSF52540">
    <property type="entry name" value="P-loop containing nucleoside triphosphate hydrolases"/>
    <property type="match status" value="1"/>
</dbReference>
<gene>
    <name evidence="2" type="ORF">WNY77_08025</name>
</gene>
<feature type="domain" description="Phosphoribulokinase/uridine kinase" evidence="1">
    <location>
        <begin position="43"/>
        <end position="158"/>
    </location>
</feature>
<dbReference type="InterPro" id="IPR006083">
    <property type="entry name" value="PRK/URK"/>
</dbReference>
<dbReference type="RefSeq" id="WP_342881396.1">
    <property type="nucleotide sequence ID" value="NZ_JBBMQS010000004.1"/>
</dbReference>
<dbReference type="Proteomes" id="UP001461163">
    <property type="component" value="Unassembled WGS sequence"/>
</dbReference>
<dbReference type="PANTHER" id="PTHR10285">
    <property type="entry name" value="URIDINE KINASE"/>
    <property type="match status" value="1"/>
</dbReference>
<keyword evidence="3" id="KW-1185">Reference proteome</keyword>
<keyword evidence="2" id="KW-0808">Transferase</keyword>
<accession>A0ABU9STW1</accession>
<dbReference type="Pfam" id="PF00485">
    <property type="entry name" value="PRK"/>
    <property type="match status" value="1"/>
</dbReference>
<dbReference type="EMBL" id="JBBMQS010000004">
    <property type="protein sequence ID" value="MEM5497333.1"/>
    <property type="molecule type" value="Genomic_DNA"/>
</dbReference>
<proteinExistence type="predicted"/>
<organism evidence="2 3">
    <name type="scientific">Paraglaciecola mesophila</name>
    <dbReference type="NCBI Taxonomy" id="197222"/>
    <lineage>
        <taxon>Bacteria</taxon>
        <taxon>Pseudomonadati</taxon>
        <taxon>Pseudomonadota</taxon>
        <taxon>Gammaproteobacteria</taxon>
        <taxon>Alteromonadales</taxon>
        <taxon>Alteromonadaceae</taxon>
        <taxon>Paraglaciecola</taxon>
    </lineage>
</organism>